<feature type="domain" description="Thiopeptide-type bacteriocin biosynthesis" evidence="2">
    <location>
        <begin position="773"/>
        <end position="1045"/>
    </location>
</feature>
<sequence>MLQPEDFYLLRSPYLSINTAEELLNTNKEELFLLISKICKERVIKEAIYIASPVLYREMEKMLEGKITEEKSINRILQSLLKYLLRASSRGTPYGMFAGVSMGTTADTTRIKISGQHLHKLHTRLDMDFLDKMIEALAKNPKIAPHLSYKPNSSWYRVADKVNYLETEMLKQTSTYNLSSVDYSEYLQEILNKAASGLNREGLYQCLETEDFSAEEIQNFIGELIDNQLLIHHLKSSPTSENALVELINKIAIIADKTKDNEIIGYQEQLKKINRTLSSDLFITEKEEILAGAVSIFFDTLDYQGDFFQVDLSLSTLNNQINKNILIEISEQISEIALAMKIKQPDDLDKFKEIFLNRYEGQELPLNQVLDNEYGIGYGSADSHSAGISPLVNEVNGGSFSSARVFSKDVVHDLVQQKLFDAIHLGSHNIEITQQDLTYLNQNKMASAPLADSAYILGTIISGSTASVDQGEYNFLINAFTGPTSSAIITRFCYTDNQLYENVKNCIKREENDKSAIYAEIIHMPQSRQGNIINRPAFREFEIPFLTAGSVPIEKQINVEDLMIRVTHGKIILRSKKLNKTVIPRLTTAHNFRFASLPVYKFLCDLQFQGTLSSYMWNWASFSDLPFLPRVTFKKIILSPAIWNITHKSLYENKEIIDQESFIPALQRFQKKYNIPNRVLLIEGDNRLLIDFTNHLSVEILQRQFSTTKAIAISEFLYGQDQCFVENHIQEKFVNEIVIPVSKYSKQETQIQNNFIKNEPDTLARRFILGSEWVYLKIYAGIKTLDNILRTDILFLTDYLKSNTIIDKWFYIRYQDPEMHIRLRFHLADGSDWKEVIAAINIALEDSINNGSIYNIVYDTYEREIERYQSLTIIPSEDLFCIDSQYALKLLGIFEGDYSEKIRWKIAALSIDDYLNHFKLNLNEKSSLIKELAEGFYREFGDPIQIERSLNNLYRTHAQSIRILFENKPGETDPWIEDARKLLQERAQEIKPIMNRISDIQIQKGFKSSYRNLIPSYMHMSINRFFFSYQRKYEMIIYHFLHKYYNSRLAREKNQDQNKN</sequence>
<dbReference type="Proteomes" id="UP000537718">
    <property type="component" value="Unassembled WGS sequence"/>
</dbReference>
<evidence type="ECO:0000313" key="4">
    <source>
        <dbReference type="Proteomes" id="UP000537718"/>
    </source>
</evidence>
<evidence type="ECO:0000259" key="1">
    <source>
        <dbReference type="Pfam" id="PF04738"/>
    </source>
</evidence>
<organism evidence="3 4">
    <name type="scientific">Pedobacter cryoconitis</name>
    <dbReference type="NCBI Taxonomy" id="188932"/>
    <lineage>
        <taxon>Bacteria</taxon>
        <taxon>Pseudomonadati</taxon>
        <taxon>Bacteroidota</taxon>
        <taxon>Sphingobacteriia</taxon>
        <taxon>Sphingobacteriales</taxon>
        <taxon>Sphingobacteriaceae</taxon>
        <taxon>Pedobacter</taxon>
    </lineage>
</organism>
<dbReference type="Pfam" id="PF14028">
    <property type="entry name" value="Lant_dehydr_C"/>
    <property type="match status" value="1"/>
</dbReference>
<dbReference type="RefSeq" id="WP_183867586.1">
    <property type="nucleotide sequence ID" value="NZ_JACHCF010000006.1"/>
</dbReference>
<dbReference type="InterPro" id="IPR006827">
    <property type="entry name" value="Lant_deHydtase_N"/>
</dbReference>
<dbReference type="NCBIfam" id="TIGR03891">
    <property type="entry name" value="thiopep_ocin"/>
    <property type="match status" value="1"/>
</dbReference>
<feature type="domain" description="Lantibiotic dehydratase N-terminal" evidence="1">
    <location>
        <begin position="42"/>
        <end position="701"/>
    </location>
</feature>
<comment type="caution">
    <text evidence="3">The sequence shown here is derived from an EMBL/GenBank/DDBJ whole genome shotgun (WGS) entry which is preliminary data.</text>
</comment>
<reference evidence="3 4" key="1">
    <citation type="submission" date="2020-08" db="EMBL/GenBank/DDBJ databases">
        <title>Genomic Encyclopedia of Type Strains, Phase IV (KMG-V): Genome sequencing to study the core and pangenomes of soil and plant-associated prokaryotes.</title>
        <authorList>
            <person name="Whitman W."/>
        </authorList>
    </citation>
    <scope>NUCLEOTIDE SEQUENCE [LARGE SCALE GENOMIC DNA]</scope>
    <source>
        <strain evidence="3 4">MP7CTX6</strain>
    </source>
</reference>
<gene>
    <name evidence="3" type="ORF">HDE69_002681</name>
</gene>
<proteinExistence type="predicted"/>
<evidence type="ECO:0000313" key="3">
    <source>
        <dbReference type="EMBL" id="MBB5621618.1"/>
    </source>
</evidence>
<name>A0A7W8YTR1_9SPHI</name>
<evidence type="ECO:0000259" key="2">
    <source>
        <dbReference type="Pfam" id="PF14028"/>
    </source>
</evidence>
<dbReference type="AlphaFoldDB" id="A0A7W8YTR1"/>
<dbReference type="EMBL" id="JACHCF010000006">
    <property type="protein sequence ID" value="MBB5621618.1"/>
    <property type="molecule type" value="Genomic_DNA"/>
</dbReference>
<dbReference type="Pfam" id="PF04738">
    <property type="entry name" value="Lant_dehydr_N"/>
    <property type="match status" value="1"/>
</dbReference>
<accession>A0A7W8YTR1</accession>
<dbReference type="InterPro" id="IPR023809">
    <property type="entry name" value="Thiopep_bacteriocin_synth_dom"/>
</dbReference>
<protein>
    <submittedName>
        <fullName evidence="3">Thiopeptide-type bacteriocin biosynthesis protein</fullName>
    </submittedName>
</protein>